<feature type="transmembrane region" description="Helical" evidence="4">
    <location>
        <begin position="46"/>
        <end position="70"/>
    </location>
</feature>
<keyword evidence="4" id="KW-0472">Membrane</keyword>
<sequence length="462" mass="52675">MTVKYQTSTETAMDIDDGNGGYKHLIMNGSKLKYSVYALRNSPFRAATLILGLMCVVLVAGVIGQSVHYWKVGKDNQRKLEVVGGEKDKLQSQLKTVQNEKKNLDVSHEHLQQSYNFIYKRTNQIQANNDLLKSEANQLKDSQSKLQASNAALKKDLEQLKSSQEQLQTNNDALSTAKDLLQTKYESIGKSKNVLQANYDSVIKERDNLQNKFNNVTRSKEKLQMSYNVLIKDIEHLQVRYTSSSNERDTIASSHQNLTLEKETLQAIYTTLAKATDELMASYNSTVEEKMFLESRLKNVTAERDLQRVEISNMSAEVEQLRATVTRLNATIKDKVCQSGWKKFENSCYFTSTSKKTWYLSRNYCQGKGADLVIINSKAEMVFINGLFSINKEVWIGLTDEGVEGQWKWVDGTAMTLSYWADGQPNSYNGNQDCGEFWYRSSGNAEWNDEKCSSQRYWVCEM</sequence>
<dbReference type="SUPFAM" id="SSF56436">
    <property type="entry name" value="C-type lectin-like"/>
    <property type="match status" value="1"/>
</dbReference>
<dbReference type="OrthoDB" id="2142683at2759"/>
<dbReference type="RefSeq" id="XP_019745043.1">
    <property type="nucleotide sequence ID" value="XM_019889484.1"/>
</dbReference>
<dbReference type="CDD" id="cd03590">
    <property type="entry name" value="CLECT_DC-SIGN_like"/>
    <property type="match status" value="1"/>
</dbReference>
<dbReference type="Gene3D" id="3.10.100.10">
    <property type="entry name" value="Mannose-Binding Protein A, subunit A"/>
    <property type="match status" value="1"/>
</dbReference>
<evidence type="ECO:0000259" key="5">
    <source>
        <dbReference type="PROSITE" id="PS50041"/>
    </source>
</evidence>
<evidence type="ECO:0000256" key="1">
    <source>
        <dbReference type="ARBA" id="ARBA00022734"/>
    </source>
</evidence>
<dbReference type="Gene3D" id="1.20.5.400">
    <property type="match status" value="2"/>
</dbReference>
<dbReference type="InterPro" id="IPR050111">
    <property type="entry name" value="C-type_lectin/snaclec_domain"/>
</dbReference>
<reference evidence="6" key="2">
    <citation type="submission" date="2025-09" db="UniProtKB">
        <authorList>
            <consortium name="Ensembl"/>
        </authorList>
    </citation>
    <scope>IDENTIFICATION</scope>
</reference>
<keyword evidence="2" id="KW-1015">Disulfide bond</keyword>
<dbReference type="PROSITE" id="PS50041">
    <property type="entry name" value="C_TYPE_LECTIN_2"/>
    <property type="match status" value="1"/>
</dbReference>
<keyword evidence="7" id="KW-1185">Reference proteome</keyword>
<feature type="coiled-coil region" evidence="3">
    <location>
        <begin position="80"/>
        <end position="226"/>
    </location>
</feature>
<dbReference type="RefSeq" id="XP_019745045.1">
    <property type="nucleotide sequence ID" value="XM_019889486.1"/>
</dbReference>
<protein>
    <submittedName>
        <fullName evidence="6">CD209 antigen-like</fullName>
    </submittedName>
</protein>
<dbReference type="InterPro" id="IPR016186">
    <property type="entry name" value="C-type_lectin-like/link_sf"/>
</dbReference>
<dbReference type="InterPro" id="IPR001304">
    <property type="entry name" value="C-type_lectin-like"/>
</dbReference>
<feature type="domain" description="C-type lectin" evidence="5">
    <location>
        <begin position="344"/>
        <end position="461"/>
    </location>
</feature>
<keyword evidence="4" id="KW-0812">Transmembrane</keyword>
<evidence type="ECO:0000313" key="7">
    <source>
        <dbReference type="Proteomes" id="UP000264820"/>
    </source>
</evidence>
<dbReference type="GO" id="GO:0030246">
    <property type="term" value="F:carbohydrate binding"/>
    <property type="evidence" value="ECO:0007669"/>
    <property type="project" value="UniProtKB-KW"/>
</dbReference>
<evidence type="ECO:0000256" key="4">
    <source>
        <dbReference type="SAM" id="Phobius"/>
    </source>
</evidence>
<evidence type="ECO:0000313" key="6">
    <source>
        <dbReference type="Ensembl" id="ENSHCOP00000011445.1"/>
    </source>
</evidence>
<dbReference type="Proteomes" id="UP000264820">
    <property type="component" value="Unplaced"/>
</dbReference>
<dbReference type="OMA" id="LSFQTQM"/>
<dbReference type="SMART" id="SM00034">
    <property type="entry name" value="CLECT"/>
    <property type="match status" value="1"/>
</dbReference>
<accession>A0A3Q2Y231</accession>
<dbReference type="AlphaFoldDB" id="A0A3Q2Y231"/>
<dbReference type="InterPro" id="IPR033989">
    <property type="entry name" value="CD209-like_CTLD"/>
</dbReference>
<proteinExistence type="predicted"/>
<dbReference type="InterPro" id="IPR016187">
    <property type="entry name" value="CTDL_fold"/>
</dbReference>
<dbReference type="KEGG" id="hcq:109527499"/>
<keyword evidence="3" id="KW-0175">Coiled coil</keyword>
<dbReference type="STRING" id="109280.ENSHCOP00000011445"/>
<name>A0A3Q2Y231_HIPCM</name>
<reference evidence="6" key="1">
    <citation type="submission" date="2025-08" db="UniProtKB">
        <authorList>
            <consortium name="Ensembl"/>
        </authorList>
    </citation>
    <scope>IDENTIFICATION</scope>
</reference>
<dbReference type="PROSITE" id="PS00615">
    <property type="entry name" value="C_TYPE_LECTIN_1"/>
    <property type="match status" value="1"/>
</dbReference>
<evidence type="ECO:0000256" key="2">
    <source>
        <dbReference type="ARBA" id="ARBA00023157"/>
    </source>
</evidence>
<dbReference type="GeneTree" id="ENSGT01020000230338"/>
<dbReference type="Pfam" id="PF00059">
    <property type="entry name" value="Lectin_C"/>
    <property type="match status" value="1"/>
</dbReference>
<organism evidence="6 7">
    <name type="scientific">Hippocampus comes</name>
    <name type="common">Tiger tail seahorse</name>
    <dbReference type="NCBI Taxonomy" id="109280"/>
    <lineage>
        <taxon>Eukaryota</taxon>
        <taxon>Metazoa</taxon>
        <taxon>Chordata</taxon>
        <taxon>Craniata</taxon>
        <taxon>Vertebrata</taxon>
        <taxon>Euteleostomi</taxon>
        <taxon>Actinopterygii</taxon>
        <taxon>Neopterygii</taxon>
        <taxon>Teleostei</taxon>
        <taxon>Neoteleostei</taxon>
        <taxon>Acanthomorphata</taxon>
        <taxon>Syngnathiaria</taxon>
        <taxon>Syngnathiformes</taxon>
        <taxon>Syngnathoidei</taxon>
        <taxon>Syngnathidae</taxon>
        <taxon>Hippocampus</taxon>
    </lineage>
</organism>
<keyword evidence="4" id="KW-1133">Transmembrane helix</keyword>
<dbReference type="PANTHER" id="PTHR22803">
    <property type="entry name" value="MANNOSE, PHOSPHOLIPASE, LECTIN RECEPTOR RELATED"/>
    <property type="match status" value="1"/>
</dbReference>
<dbReference type="GeneID" id="109527499"/>
<dbReference type="InterPro" id="IPR018378">
    <property type="entry name" value="C-type_lectin_CS"/>
</dbReference>
<dbReference type="Ensembl" id="ENSHCOT00000018169.1">
    <property type="protein sequence ID" value="ENSHCOP00000011445.1"/>
    <property type="gene ID" value="ENSHCOG00000014259.1"/>
</dbReference>
<keyword evidence="1" id="KW-0430">Lectin</keyword>
<evidence type="ECO:0000256" key="3">
    <source>
        <dbReference type="SAM" id="Coils"/>
    </source>
</evidence>